<dbReference type="RefSeq" id="WP_054573748.1">
    <property type="nucleotide sequence ID" value="NZ_LKKS01000137.1"/>
</dbReference>
<reference evidence="1 2" key="1">
    <citation type="submission" date="2015-10" db="EMBL/GenBank/DDBJ databases">
        <title>Pseudomonas putida clinical strains.</title>
        <authorList>
            <person name="Molina L."/>
            <person name="Udaondo Z."/>
        </authorList>
    </citation>
    <scope>NUCLEOTIDE SEQUENCE [LARGE SCALE GENOMIC DNA]</scope>
    <source>
        <strain evidence="1 2">HB13667</strain>
    </source>
</reference>
<dbReference type="Pfam" id="PF20137">
    <property type="entry name" value="BubE"/>
    <property type="match status" value="1"/>
</dbReference>
<proteinExistence type="predicted"/>
<comment type="caution">
    <text evidence="1">The sequence shown here is derived from an EMBL/GenBank/DDBJ whole genome shotgun (WGS) entry which is preliminary data.</text>
</comment>
<gene>
    <name evidence="1" type="ORF">HB13667_27335</name>
</gene>
<dbReference type="Proteomes" id="UP000050437">
    <property type="component" value="Unassembled WGS sequence"/>
</dbReference>
<protein>
    <recommendedName>
        <fullName evidence="3">Ammonia monooxygenase</fullName>
    </recommendedName>
</protein>
<evidence type="ECO:0008006" key="3">
    <source>
        <dbReference type="Google" id="ProtNLM"/>
    </source>
</evidence>
<accession>A0A0P7CRM0</accession>
<name>A0A0P7CRM0_PSEPU</name>
<sequence length="126" mass="13992">MTIKTIGRCLGQAHDGSLWFFCKGCDQPHSLKVGSGSGPRWGYNENPEAPTFTPSVLVRWDQWDPPATTLEIRDKILSGEIVQTKVAKVCHSFVTDGRIQYLGDCTHALAGQTVDLPDWEASWSSW</sequence>
<organism evidence="1 2">
    <name type="scientific">Pseudomonas putida</name>
    <name type="common">Arthrobacter siderocapsulatus</name>
    <dbReference type="NCBI Taxonomy" id="303"/>
    <lineage>
        <taxon>Bacteria</taxon>
        <taxon>Pseudomonadati</taxon>
        <taxon>Pseudomonadota</taxon>
        <taxon>Gammaproteobacteria</taxon>
        <taxon>Pseudomonadales</taxon>
        <taxon>Pseudomonadaceae</taxon>
        <taxon>Pseudomonas</taxon>
    </lineage>
</organism>
<dbReference type="AlphaFoldDB" id="A0A0P7CRM0"/>
<dbReference type="EMBL" id="LKKS01000137">
    <property type="protein sequence ID" value="KPM58571.1"/>
    <property type="molecule type" value="Genomic_DNA"/>
</dbReference>
<dbReference type="InterPro" id="IPR045384">
    <property type="entry name" value="DUF6527"/>
</dbReference>
<evidence type="ECO:0000313" key="1">
    <source>
        <dbReference type="EMBL" id="KPM58571.1"/>
    </source>
</evidence>
<evidence type="ECO:0000313" key="2">
    <source>
        <dbReference type="Proteomes" id="UP000050437"/>
    </source>
</evidence>